<evidence type="ECO:0000256" key="1">
    <source>
        <dbReference type="SAM" id="MobiDB-lite"/>
    </source>
</evidence>
<feature type="compositionally biased region" description="Polar residues" evidence="1">
    <location>
        <begin position="87"/>
        <end position="110"/>
    </location>
</feature>
<reference evidence="2 3" key="1">
    <citation type="journal article" date="2023" name="Sci. Data">
        <title>Genome assembly of the Korean intertidal mud-creeper Batillaria attramentaria.</title>
        <authorList>
            <person name="Patra A.K."/>
            <person name="Ho P.T."/>
            <person name="Jun S."/>
            <person name="Lee S.J."/>
            <person name="Kim Y."/>
            <person name="Won Y.J."/>
        </authorList>
    </citation>
    <scope>NUCLEOTIDE SEQUENCE [LARGE SCALE GENOMIC DNA]</scope>
    <source>
        <strain evidence="2">Wonlab-2016</strain>
    </source>
</reference>
<feature type="region of interest" description="Disordered" evidence="1">
    <location>
        <begin position="1"/>
        <end position="61"/>
    </location>
</feature>
<name>A0ABD0LY11_9CAEN</name>
<feature type="compositionally biased region" description="Polar residues" evidence="1">
    <location>
        <begin position="1"/>
        <end position="10"/>
    </location>
</feature>
<feature type="compositionally biased region" description="Gly residues" evidence="1">
    <location>
        <begin position="46"/>
        <end position="59"/>
    </location>
</feature>
<dbReference type="EMBL" id="JACVVK020000015">
    <property type="protein sequence ID" value="KAK7504415.1"/>
    <property type="molecule type" value="Genomic_DNA"/>
</dbReference>
<gene>
    <name evidence="2" type="ORF">BaRGS_00004281</name>
</gene>
<feature type="non-terminal residue" evidence="2">
    <location>
        <position position="110"/>
    </location>
</feature>
<protein>
    <submittedName>
        <fullName evidence="2">Uncharacterized protein</fullName>
    </submittedName>
</protein>
<proteinExistence type="predicted"/>
<feature type="non-terminal residue" evidence="2">
    <location>
        <position position="1"/>
    </location>
</feature>
<dbReference type="Proteomes" id="UP001519460">
    <property type="component" value="Unassembled WGS sequence"/>
</dbReference>
<feature type="region of interest" description="Disordered" evidence="1">
    <location>
        <begin position="84"/>
        <end position="110"/>
    </location>
</feature>
<dbReference type="AlphaFoldDB" id="A0ABD0LY11"/>
<evidence type="ECO:0000313" key="3">
    <source>
        <dbReference type="Proteomes" id="UP001519460"/>
    </source>
</evidence>
<comment type="caution">
    <text evidence="2">The sequence shown here is derived from an EMBL/GenBank/DDBJ whole genome shotgun (WGS) entry which is preliminary data.</text>
</comment>
<organism evidence="2 3">
    <name type="scientific">Batillaria attramentaria</name>
    <dbReference type="NCBI Taxonomy" id="370345"/>
    <lineage>
        <taxon>Eukaryota</taxon>
        <taxon>Metazoa</taxon>
        <taxon>Spiralia</taxon>
        <taxon>Lophotrochozoa</taxon>
        <taxon>Mollusca</taxon>
        <taxon>Gastropoda</taxon>
        <taxon>Caenogastropoda</taxon>
        <taxon>Sorbeoconcha</taxon>
        <taxon>Cerithioidea</taxon>
        <taxon>Batillariidae</taxon>
        <taxon>Batillaria</taxon>
    </lineage>
</organism>
<feature type="compositionally biased region" description="Low complexity" evidence="1">
    <location>
        <begin position="11"/>
        <end position="27"/>
    </location>
</feature>
<accession>A0ABD0LY11</accession>
<keyword evidence="3" id="KW-1185">Reference proteome</keyword>
<sequence>TRLTKQLAQGSSVQPSSSPSSSDSAKSFRGAGLLQCPGQLQRATGGNNGQDGGESGGYVGNSQERKFANAFSCKLCLPSRGEVPPTLGSTPLDSAHSCNRKQVNSADFQQ</sequence>
<evidence type="ECO:0000313" key="2">
    <source>
        <dbReference type="EMBL" id="KAK7504415.1"/>
    </source>
</evidence>